<dbReference type="InterPro" id="IPR047002">
    <property type="entry name" value="Tcp10_C_sf"/>
</dbReference>
<name>A0A8J6EBK7_9EUKA</name>
<comment type="similarity">
    <text evidence="1">Belongs to the TCP10 family.</text>
</comment>
<protein>
    <recommendedName>
        <fullName evidence="4">Centromere protein J C-terminal domain-containing protein</fullName>
    </recommendedName>
</protein>
<dbReference type="Proteomes" id="UP000717585">
    <property type="component" value="Unassembled WGS sequence"/>
</dbReference>
<reference evidence="2" key="1">
    <citation type="submission" date="2021-05" db="EMBL/GenBank/DDBJ databases">
        <title>A free-living protist that lacks canonical eukaryotic 1 DNA replication and segregation systems.</title>
        <authorList>
            <person name="Salas-Leiva D.E."/>
            <person name="Tromer E.C."/>
            <person name="Curtis B.A."/>
            <person name="Jerlstrom-Hultqvist J."/>
            <person name="Kolisko M."/>
            <person name="Yi Z."/>
            <person name="Salas-Leiva J.S."/>
            <person name="Gallot-Lavallee L."/>
            <person name="Kops G.J.P.L."/>
            <person name="Archibald J.M."/>
            <person name="Simpson A.G.B."/>
            <person name="Roger A.J."/>
        </authorList>
    </citation>
    <scope>NUCLEOTIDE SEQUENCE</scope>
    <source>
        <strain evidence="2">BICM</strain>
    </source>
</reference>
<dbReference type="EMBL" id="JAHDYR010000001">
    <property type="protein sequence ID" value="KAG9397540.1"/>
    <property type="molecule type" value="Genomic_DNA"/>
</dbReference>
<dbReference type="Gene3D" id="2.60.450.20">
    <property type="match status" value="1"/>
</dbReference>
<evidence type="ECO:0000313" key="3">
    <source>
        <dbReference type="Proteomes" id="UP000717585"/>
    </source>
</evidence>
<organism evidence="2 3">
    <name type="scientific">Carpediemonas membranifera</name>
    <dbReference type="NCBI Taxonomy" id="201153"/>
    <lineage>
        <taxon>Eukaryota</taxon>
        <taxon>Metamonada</taxon>
        <taxon>Carpediemonas-like organisms</taxon>
        <taxon>Carpediemonas</taxon>
    </lineage>
</organism>
<comment type="caution">
    <text evidence="2">The sequence shown here is derived from an EMBL/GenBank/DDBJ whole genome shotgun (WGS) entry which is preliminary data.</text>
</comment>
<gene>
    <name evidence="2" type="ORF">J8273_0670</name>
</gene>
<dbReference type="InterPro" id="IPR026581">
    <property type="entry name" value="TCP10L/CENPJ"/>
</dbReference>
<dbReference type="PANTHER" id="PTHR10331">
    <property type="entry name" value="T COMPLEX PROTEIN 10"/>
    <property type="match status" value="1"/>
</dbReference>
<evidence type="ECO:0000313" key="2">
    <source>
        <dbReference type="EMBL" id="KAG9397540.1"/>
    </source>
</evidence>
<evidence type="ECO:0000256" key="1">
    <source>
        <dbReference type="ARBA" id="ARBA00005627"/>
    </source>
</evidence>
<keyword evidence="3" id="KW-1185">Reference proteome</keyword>
<dbReference type="OrthoDB" id="10252174at2759"/>
<proteinExistence type="inferred from homology"/>
<sequence length="331" mass="37324">MAAFAWLSEKDRADLEDFAILEKSVQQEVAASMVEAASKPVAVSRPAEEPAVMKESEKYQERERALIFEHEERMKILQKQRRGNRNRSRDSLMRDETDLRDQIAHATEHLRTLESHISLAQTQLKNKVASGTITTERFARSLTEARRTLEARKTEFARNQAAIEERTRETRAALAEPAYRPDTGRPAPAARGVPDLGLPFATPSELIDSVQAELEEMCSGEPVAVKEANKRVGTRYESGVQTVKFVNGTQKTVMPDGTEIVQFYNGDLKKSFPDGMQVYLYADVHTLMTTLPDGVEVYRFKTGQIEKHLLSGQVEIYYMDGTTKVVEKGER</sequence>
<evidence type="ECO:0008006" key="4">
    <source>
        <dbReference type="Google" id="ProtNLM"/>
    </source>
</evidence>
<dbReference type="AlphaFoldDB" id="A0A8J6EBK7"/>
<accession>A0A8J6EBK7</accession>
<dbReference type="PANTHER" id="PTHR10331:SF6">
    <property type="entry name" value="SPINDLE ASSEMBLY ABNORMAL 4"/>
    <property type="match status" value="1"/>
</dbReference>